<dbReference type="EMBL" id="JAAVTX010000004">
    <property type="protein sequence ID" value="NKE46300.1"/>
    <property type="molecule type" value="Genomic_DNA"/>
</dbReference>
<evidence type="ECO:0000259" key="6">
    <source>
        <dbReference type="PROSITE" id="PS50123"/>
    </source>
</evidence>
<evidence type="ECO:0000256" key="4">
    <source>
        <dbReference type="ARBA" id="ARBA00022691"/>
    </source>
</evidence>
<dbReference type="PROSITE" id="PS50123">
    <property type="entry name" value="CHER"/>
    <property type="match status" value="1"/>
</dbReference>
<dbReference type="InterPro" id="IPR000780">
    <property type="entry name" value="CheR_MeTrfase"/>
</dbReference>
<feature type="domain" description="CheR-type methyltransferase" evidence="6">
    <location>
        <begin position="13"/>
        <end position="282"/>
    </location>
</feature>
<dbReference type="Proteomes" id="UP000765160">
    <property type="component" value="Unassembled WGS sequence"/>
</dbReference>
<evidence type="ECO:0000256" key="1">
    <source>
        <dbReference type="ARBA" id="ARBA00001541"/>
    </source>
</evidence>
<organism evidence="7 8">
    <name type="scientific">Falsiroseomonas frigidaquae</name>
    <dbReference type="NCBI Taxonomy" id="487318"/>
    <lineage>
        <taxon>Bacteria</taxon>
        <taxon>Pseudomonadati</taxon>
        <taxon>Pseudomonadota</taxon>
        <taxon>Alphaproteobacteria</taxon>
        <taxon>Acetobacterales</taxon>
        <taxon>Roseomonadaceae</taxon>
        <taxon>Falsiroseomonas</taxon>
    </lineage>
</organism>
<keyword evidence="4 5" id="KW-0949">S-adenosyl-L-methionine</keyword>
<dbReference type="InterPro" id="IPR026024">
    <property type="entry name" value="Chemotaxis_MeTrfase_CheR"/>
</dbReference>
<comment type="function">
    <text evidence="5">Methylation of the membrane-bound methyl-accepting chemotaxis proteins (MCP) to form gamma-glutamyl methyl ester residues in MCP.</text>
</comment>
<evidence type="ECO:0000313" key="8">
    <source>
        <dbReference type="Proteomes" id="UP000765160"/>
    </source>
</evidence>
<dbReference type="Gene3D" id="3.40.50.150">
    <property type="entry name" value="Vaccinia Virus protein VP39"/>
    <property type="match status" value="1"/>
</dbReference>
<keyword evidence="3 5" id="KW-0808">Transferase</keyword>
<dbReference type="PANTHER" id="PTHR24422:SF10">
    <property type="entry name" value="CHEMOTAXIS PROTEIN METHYLTRANSFERASE 2"/>
    <property type="match status" value="1"/>
</dbReference>
<dbReference type="SUPFAM" id="SSF53335">
    <property type="entry name" value="S-adenosyl-L-methionine-dependent methyltransferases"/>
    <property type="match status" value="1"/>
</dbReference>
<dbReference type="Pfam" id="PF01739">
    <property type="entry name" value="CheR"/>
    <property type="match status" value="1"/>
</dbReference>
<evidence type="ECO:0000256" key="5">
    <source>
        <dbReference type="PIRNR" id="PIRNR000410"/>
    </source>
</evidence>
<keyword evidence="2 5" id="KW-0489">Methyltransferase</keyword>
<sequence>MPPLSATATGSRAALDAAGITESDYLRFCEYFYRRTGIAFGDNKRYFVDKRLIERMHATGHGSFEPYFLSLRRFDAQAEIERLTNLLTVNETYFYREDHQFHCLSASILPEVTAGRRHGDRVRIWSMPCSTGEEPYSIAIHLLENWARVDDFNIEIIASDIDTKVLRSAAEGLYDARSLHRLPRDLVRRYFVTEGADRFRLIDAIRQSVSFTTLNASDPAAMRAYAGVDVIFCRNMLIYFDDKSRKQVVESFYDSLTEGGFICLGHSESMSRISPIFKARAFAQAIVYQKPGGPR</sequence>
<dbReference type="InterPro" id="IPR036804">
    <property type="entry name" value="CheR_N_sf"/>
</dbReference>
<dbReference type="SUPFAM" id="SSF47757">
    <property type="entry name" value="Chemotaxis receptor methyltransferase CheR, N-terminal domain"/>
    <property type="match status" value="1"/>
</dbReference>
<evidence type="ECO:0000256" key="2">
    <source>
        <dbReference type="ARBA" id="ARBA00022603"/>
    </source>
</evidence>
<evidence type="ECO:0000256" key="3">
    <source>
        <dbReference type="ARBA" id="ARBA00022679"/>
    </source>
</evidence>
<dbReference type="EC" id="2.1.1.80" evidence="5"/>
<accession>A0ABX1F1T3</accession>
<dbReference type="RefSeq" id="WP_168050800.1">
    <property type="nucleotide sequence ID" value="NZ_JAATJR010000004.1"/>
</dbReference>
<proteinExistence type="predicted"/>
<dbReference type="PRINTS" id="PR00996">
    <property type="entry name" value="CHERMTFRASE"/>
</dbReference>
<comment type="caution">
    <text evidence="7">The sequence shown here is derived from an EMBL/GenBank/DDBJ whole genome shotgun (WGS) entry which is preliminary data.</text>
</comment>
<dbReference type="InterPro" id="IPR022641">
    <property type="entry name" value="CheR_N"/>
</dbReference>
<dbReference type="InterPro" id="IPR022642">
    <property type="entry name" value="CheR_C"/>
</dbReference>
<dbReference type="PIRSF" id="PIRSF000410">
    <property type="entry name" value="CheR"/>
    <property type="match status" value="1"/>
</dbReference>
<dbReference type="SMART" id="SM00138">
    <property type="entry name" value="MeTrc"/>
    <property type="match status" value="1"/>
</dbReference>
<keyword evidence="8" id="KW-1185">Reference proteome</keyword>
<dbReference type="Gene3D" id="1.10.155.10">
    <property type="entry name" value="Chemotaxis receptor methyltransferase CheR, N-terminal domain"/>
    <property type="match status" value="1"/>
</dbReference>
<dbReference type="PANTHER" id="PTHR24422">
    <property type="entry name" value="CHEMOTAXIS PROTEIN METHYLTRANSFERASE"/>
    <property type="match status" value="1"/>
</dbReference>
<dbReference type="Pfam" id="PF03705">
    <property type="entry name" value="CheR_N"/>
    <property type="match status" value="1"/>
</dbReference>
<evidence type="ECO:0000313" key="7">
    <source>
        <dbReference type="EMBL" id="NKE46300.1"/>
    </source>
</evidence>
<protein>
    <recommendedName>
        <fullName evidence="5">Chemotaxis protein methyltransferase</fullName>
        <ecNumber evidence="5">2.1.1.80</ecNumber>
    </recommendedName>
</protein>
<dbReference type="InterPro" id="IPR050903">
    <property type="entry name" value="Bact_Chemotaxis_MeTrfase"/>
</dbReference>
<gene>
    <name evidence="7" type="ORF">HB662_16050</name>
</gene>
<comment type="catalytic activity">
    <reaction evidence="1 5">
        <text>L-glutamyl-[protein] + S-adenosyl-L-methionine = [protein]-L-glutamate 5-O-methyl ester + S-adenosyl-L-homocysteine</text>
        <dbReference type="Rhea" id="RHEA:24452"/>
        <dbReference type="Rhea" id="RHEA-COMP:10208"/>
        <dbReference type="Rhea" id="RHEA-COMP:10311"/>
        <dbReference type="ChEBI" id="CHEBI:29973"/>
        <dbReference type="ChEBI" id="CHEBI:57856"/>
        <dbReference type="ChEBI" id="CHEBI:59789"/>
        <dbReference type="ChEBI" id="CHEBI:82795"/>
        <dbReference type="EC" id="2.1.1.80"/>
    </reaction>
</comment>
<reference evidence="7 8" key="1">
    <citation type="submission" date="2020-03" db="EMBL/GenBank/DDBJ databases">
        <title>Roseomonas selenitidurans sp. nov. isolated from soil.</title>
        <authorList>
            <person name="Liu H."/>
        </authorList>
    </citation>
    <scope>NUCLEOTIDE SEQUENCE [LARGE SCALE GENOMIC DNA]</scope>
    <source>
        <strain evidence="7 8">JCM 15073</strain>
    </source>
</reference>
<name>A0ABX1F1T3_9PROT</name>
<dbReference type="InterPro" id="IPR029063">
    <property type="entry name" value="SAM-dependent_MTases_sf"/>
</dbReference>